<sequence>MLVVTASSRILRQPRIVSILQRERTAYADISLIYAAIFQFMKILDQAYPVNAGPLNQRPKLPPMGCSGLV</sequence>
<reference evidence="1" key="2">
    <citation type="submission" date="2021-09" db="EMBL/GenBank/DDBJ databases">
        <authorList>
            <person name="Gilroy R."/>
        </authorList>
    </citation>
    <scope>NUCLEOTIDE SEQUENCE</scope>
    <source>
        <strain evidence="1">316</strain>
    </source>
</reference>
<dbReference type="AlphaFoldDB" id="A0A921JEC3"/>
<protein>
    <submittedName>
        <fullName evidence="1">Uncharacterized protein</fullName>
    </submittedName>
</protein>
<evidence type="ECO:0000313" key="1">
    <source>
        <dbReference type="EMBL" id="HJE23450.1"/>
    </source>
</evidence>
<comment type="caution">
    <text evidence="1">The sequence shown here is derived from an EMBL/GenBank/DDBJ whole genome shotgun (WGS) entry which is preliminary data.</text>
</comment>
<evidence type="ECO:0000313" key="2">
    <source>
        <dbReference type="Proteomes" id="UP000742631"/>
    </source>
</evidence>
<gene>
    <name evidence="1" type="ORF">K8W01_07295</name>
</gene>
<proteinExistence type="predicted"/>
<reference evidence="1" key="1">
    <citation type="journal article" date="2021" name="PeerJ">
        <title>Extensive microbial diversity within the chicken gut microbiome revealed by metagenomics and culture.</title>
        <authorList>
            <person name="Gilroy R."/>
            <person name="Ravi A."/>
            <person name="Getino M."/>
            <person name="Pursley I."/>
            <person name="Horton D.L."/>
            <person name="Alikhan N.F."/>
            <person name="Baker D."/>
            <person name="Gharbi K."/>
            <person name="Hall N."/>
            <person name="Watson M."/>
            <person name="Adriaenssens E.M."/>
            <person name="Foster-Nyarko E."/>
            <person name="Jarju S."/>
            <person name="Secka A."/>
            <person name="Antonio M."/>
            <person name="Oren A."/>
            <person name="Chaudhuri R.R."/>
            <person name="La Ragione R."/>
            <person name="Hildebrand F."/>
            <person name="Pallen M.J."/>
        </authorList>
    </citation>
    <scope>NUCLEOTIDE SEQUENCE</scope>
    <source>
        <strain evidence="1">316</strain>
    </source>
</reference>
<accession>A0A921JEC3</accession>
<dbReference type="Proteomes" id="UP000742631">
    <property type="component" value="Unassembled WGS sequence"/>
</dbReference>
<organism evidence="1 2">
    <name type="scientific">Methylorubrum populi</name>
    <dbReference type="NCBI Taxonomy" id="223967"/>
    <lineage>
        <taxon>Bacteria</taxon>
        <taxon>Pseudomonadati</taxon>
        <taxon>Pseudomonadota</taxon>
        <taxon>Alphaproteobacteria</taxon>
        <taxon>Hyphomicrobiales</taxon>
        <taxon>Methylobacteriaceae</taxon>
        <taxon>Methylorubrum</taxon>
    </lineage>
</organism>
<dbReference type="EMBL" id="DYYG01000022">
    <property type="protein sequence ID" value="HJE23450.1"/>
    <property type="molecule type" value="Genomic_DNA"/>
</dbReference>
<name>A0A921JEC3_9HYPH</name>